<comment type="caution">
    <text evidence="2">The sequence shown here is derived from an EMBL/GenBank/DDBJ whole genome shotgun (WGS) entry which is preliminary data.</text>
</comment>
<proteinExistence type="predicted"/>
<keyword evidence="1" id="KW-0472">Membrane</keyword>
<dbReference type="Proteomes" id="UP000038011">
    <property type="component" value="Unassembled WGS sequence"/>
</dbReference>
<keyword evidence="1" id="KW-0812">Transmembrane</keyword>
<feature type="transmembrane region" description="Helical" evidence="1">
    <location>
        <begin position="6"/>
        <end position="28"/>
    </location>
</feature>
<feature type="transmembrane region" description="Helical" evidence="1">
    <location>
        <begin position="49"/>
        <end position="66"/>
    </location>
</feature>
<gene>
    <name evidence="2" type="ORF">SU32_13365</name>
</gene>
<evidence type="ECO:0000313" key="2">
    <source>
        <dbReference type="EMBL" id="KPB00477.1"/>
    </source>
</evidence>
<dbReference type="OrthoDB" id="9898826at2"/>
<keyword evidence="3" id="KW-1185">Reference proteome</keyword>
<dbReference type="EMBL" id="JXMU01000020">
    <property type="protein sequence ID" value="KPB00477.1"/>
    <property type="molecule type" value="Genomic_DNA"/>
</dbReference>
<protein>
    <submittedName>
        <fullName evidence="2">Uncharacterized protein</fullName>
    </submittedName>
</protein>
<name>A0A0M9GLA7_9HYPH</name>
<sequence length="75" mass="7780">MISDVAVVLLMLGYGVLHCAACIVWLVVRLVNPGAPKTGPLKQGVAQPLAWFVVGLIPFALGYAGLVEFGTGMGL</sequence>
<dbReference type="AlphaFoldDB" id="A0A0M9GLA7"/>
<evidence type="ECO:0000256" key="1">
    <source>
        <dbReference type="SAM" id="Phobius"/>
    </source>
</evidence>
<keyword evidence="1" id="KW-1133">Transmembrane helix</keyword>
<evidence type="ECO:0000313" key="3">
    <source>
        <dbReference type="Proteomes" id="UP000038011"/>
    </source>
</evidence>
<dbReference type="PATRIC" id="fig|1514904.3.peg.1808"/>
<dbReference type="RefSeq" id="WP_053999880.1">
    <property type="nucleotide sequence ID" value="NZ_JXMU01000020.1"/>
</dbReference>
<reference evidence="2 3" key="1">
    <citation type="submission" date="2015-01" db="EMBL/GenBank/DDBJ databases">
        <title>Ahrensia donghaiensis sp. nov., a novel dimethylsulphoniopropionate-cleavage bacterium isolated from seawater and emended descriptions of the genus Ahrensia and Ahrensia kielensis.</title>
        <authorList>
            <person name="Liu J."/>
        </authorList>
    </citation>
    <scope>NUCLEOTIDE SEQUENCE [LARGE SCALE GENOMIC DNA]</scope>
    <source>
        <strain evidence="2 3">LZD062</strain>
    </source>
</reference>
<dbReference type="STRING" id="1514904.SU32_13365"/>
<organism evidence="2 3">
    <name type="scientific">Ahrensia marina</name>
    <dbReference type="NCBI Taxonomy" id="1514904"/>
    <lineage>
        <taxon>Bacteria</taxon>
        <taxon>Pseudomonadati</taxon>
        <taxon>Pseudomonadota</taxon>
        <taxon>Alphaproteobacteria</taxon>
        <taxon>Hyphomicrobiales</taxon>
        <taxon>Ahrensiaceae</taxon>
        <taxon>Ahrensia</taxon>
    </lineage>
</organism>
<accession>A0A0M9GLA7</accession>